<sequence>MLADFLHNNGVGYEWILDLASISHMLVEEEVVVSLLENFPFEAHEVVVAAEVVDFVEFVVAAEVVDFVKFVVAVEDSDFVEILEAD</sequence>
<comment type="caution">
    <text evidence="1">The sequence shown here is derived from an EMBL/GenBank/DDBJ whole genome shotgun (WGS) entry which is preliminary data.</text>
</comment>
<protein>
    <submittedName>
        <fullName evidence="1">Uncharacterized protein</fullName>
    </submittedName>
</protein>
<keyword evidence="2" id="KW-1185">Reference proteome</keyword>
<name>A0ABR2TTG3_9ROSI</name>
<evidence type="ECO:0000313" key="2">
    <source>
        <dbReference type="Proteomes" id="UP001396334"/>
    </source>
</evidence>
<accession>A0ABR2TTG3</accession>
<dbReference type="EMBL" id="JBBPBN010000004">
    <property type="protein sequence ID" value="KAK9040740.1"/>
    <property type="molecule type" value="Genomic_DNA"/>
</dbReference>
<organism evidence="1 2">
    <name type="scientific">Hibiscus sabdariffa</name>
    <name type="common">roselle</name>
    <dbReference type="NCBI Taxonomy" id="183260"/>
    <lineage>
        <taxon>Eukaryota</taxon>
        <taxon>Viridiplantae</taxon>
        <taxon>Streptophyta</taxon>
        <taxon>Embryophyta</taxon>
        <taxon>Tracheophyta</taxon>
        <taxon>Spermatophyta</taxon>
        <taxon>Magnoliopsida</taxon>
        <taxon>eudicotyledons</taxon>
        <taxon>Gunneridae</taxon>
        <taxon>Pentapetalae</taxon>
        <taxon>rosids</taxon>
        <taxon>malvids</taxon>
        <taxon>Malvales</taxon>
        <taxon>Malvaceae</taxon>
        <taxon>Malvoideae</taxon>
        <taxon>Hibiscus</taxon>
    </lineage>
</organism>
<proteinExistence type="predicted"/>
<gene>
    <name evidence="1" type="ORF">V6N11_015880</name>
</gene>
<evidence type="ECO:0000313" key="1">
    <source>
        <dbReference type="EMBL" id="KAK9040740.1"/>
    </source>
</evidence>
<reference evidence="1 2" key="1">
    <citation type="journal article" date="2024" name="G3 (Bethesda)">
        <title>Genome assembly of Hibiscus sabdariffa L. provides insights into metabolisms of medicinal natural products.</title>
        <authorList>
            <person name="Kim T."/>
        </authorList>
    </citation>
    <scope>NUCLEOTIDE SEQUENCE [LARGE SCALE GENOMIC DNA]</scope>
    <source>
        <strain evidence="1">TK-2024</strain>
        <tissue evidence="1">Old leaves</tissue>
    </source>
</reference>
<dbReference type="Proteomes" id="UP001396334">
    <property type="component" value="Unassembled WGS sequence"/>
</dbReference>